<name>A0A0S3R2T4_PHAAN</name>
<reference evidence="1 2" key="1">
    <citation type="journal article" date="2015" name="Sci. Rep.">
        <title>The power of single molecule real-time sequencing technology in the de novo assembly of a eukaryotic genome.</title>
        <authorList>
            <person name="Sakai H."/>
            <person name="Naito K."/>
            <person name="Ogiso-Tanaka E."/>
            <person name="Takahashi Y."/>
            <person name="Iseki K."/>
            <person name="Muto C."/>
            <person name="Satou K."/>
            <person name="Teruya K."/>
            <person name="Shiroma A."/>
            <person name="Shimoji M."/>
            <person name="Hirano T."/>
            <person name="Itoh T."/>
            <person name="Kaga A."/>
            <person name="Tomooka N."/>
        </authorList>
    </citation>
    <scope>NUCLEOTIDE SEQUENCE [LARGE SCALE GENOMIC DNA]</scope>
    <source>
        <strain evidence="2">cv. Shumari</strain>
    </source>
</reference>
<proteinExistence type="predicted"/>
<gene>
    <name evidence="1" type="primary">Vigan.01G269500</name>
    <name evidence="1" type="ORF">VIGAN_01269500</name>
</gene>
<accession>A0A0S3R2T4</accession>
<sequence length="95" mass="10505">MVLNVARLGSRPLLTMKFSQSNATEVLALTQHALIRMLNAKTSGLHINLGIKCNKLSAIAIFCCLQNPYNITLNVIFEGRGPLWIISLNTFHTLP</sequence>
<evidence type="ECO:0000313" key="2">
    <source>
        <dbReference type="Proteomes" id="UP000291084"/>
    </source>
</evidence>
<dbReference type="Proteomes" id="UP000291084">
    <property type="component" value="Chromosome 1"/>
</dbReference>
<evidence type="ECO:0000313" key="1">
    <source>
        <dbReference type="EMBL" id="BAT74917.1"/>
    </source>
</evidence>
<organism evidence="1 2">
    <name type="scientific">Vigna angularis var. angularis</name>
    <dbReference type="NCBI Taxonomy" id="157739"/>
    <lineage>
        <taxon>Eukaryota</taxon>
        <taxon>Viridiplantae</taxon>
        <taxon>Streptophyta</taxon>
        <taxon>Embryophyta</taxon>
        <taxon>Tracheophyta</taxon>
        <taxon>Spermatophyta</taxon>
        <taxon>Magnoliopsida</taxon>
        <taxon>eudicotyledons</taxon>
        <taxon>Gunneridae</taxon>
        <taxon>Pentapetalae</taxon>
        <taxon>rosids</taxon>
        <taxon>fabids</taxon>
        <taxon>Fabales</taxon>
        <taxon>Fabaceae</taxon>
        <taxon>Papilionoideae</taxon>
        <taxon>50 kb inversion clade</taxon>
        <taxon>NPAAA clade</taxon>
        <taxon>indigoferoid/millettioid clade</taxon>
        <taxon>Phaseoleae</taxon>
        <taxon>Vigna</taxon>
    </lineage>
</organism>
<keyword evidence="2" id="KW-1185">Reference proteome</keyword>
<dbReference type="EMBL" id="AP015034">
    <property type="protein sequence ID" value="BAT74917.1"/>
    <property type="molecule type" value="Genomic_DNA"/>
</dbReference>
<protein>
    <submittedName>
        <fullName evidence="1">Uncharacterized protein</fullName>
    </submittedName>
</protein>
<dbReference type="AlphaFoldDB" id="A0A0S3R2T4"/>